<feature type="non-terminal residue" evidence="2">
    <location>
        <position position="57"/>
    </location>
</feature>
<evidence type="ECO:0000313" key="2">
    <source>
        <dbReference type="EMBL" id="MED6201477.1"/>
    </source>
</evidence>
<sequence length="57" mass="6258">MVSKTAPPIKTNEKSSLPSDTSAKKRKRLPPDDWIPERHVADGEYEAGTVSSSVMCQ</sequence>
<gene>
    <name evidence="2" type="ORF">PIB30_095476</name>
</gene>
<comment type="caution">
    <text evidence="2">The sequence shown here is derived from an EMBL/GenBank/DDBJ whole genome shotgun (WGS) entry which is preliminary data.</text>
</comment>
<protein>
    <submittedName>
        <fullName evidence="2">Uncharacterized protein</fullName>
    </submittedName>
</protein>
<dbReference type="Proteomes" id="UP001341840">
    <property type="component" value="Unassembled WGS sequence"/>
</dbReference>
<evidence type="ECO:0000313" key="3">
    <source>
        <dbReference type="Proteomes" id="UP001341840"/>
    </source>
</evidence>
<organism evidence="2 3">
    <name type="scientific">Stylosanthes scabra</name>
    <dbReference type="NCBI Taxonomy" id="79078"/>
    <lineage>
        <taxon>Eukaryota</taxon>
        <taxon>Viridiplantae</taxon>
        <taxon>Streptophyta</taxon>
        <taxon>Embryophyta</taxon>
        <taxon>Tracheophyta</taxon>
        <taxon>Spermatophyta</taxon>
        <taxon>Magnoliopsida</taxon>
        <taxon>eudicotyledons</taxon>
        <taxon>Gunneridae</taxon>
        <taxon>Pentapetalae</taxon>
        <taxon>rosids</taxon>
        <taxon>fabids</taxon>
        <taxon>Fabales</taxon>
        <taxon>Fabaceae</taxon>
        <taxon>Papilionoideae</taxon>
        <taxon>50 kb inversion clade</taxon>
        <taxon>dalbergioids sensu lato</taxon>
        <taxon>Dalbergieae</taxon>
        <taxon>Pterocarpus clade</taxon>
        <taxon>Stylosanthes</taxon>
    </lineage>
</organism>
<accession>A0ABU6XTB7</accession>
<reference evidence="2 3" key="1">
    <citation type="journal article" date="2023" name="Plants (Basel)">
        <title>Bridging the Gap: Combining Genomics and Transcriptomics Approaches to Understand Stylosanthes scabra, an Orphan Legume from the Brazilian Caatinga.</title>
        <authorList>
            <person name="Ferreira-Neto J.R.C."/>
            <person name="da Silva M.D."/>
            <person name="Binneck E."/>
            <person name="de Melo N.F."/>
            <person name="da Silva R.H."/>
            <person name="de Melo A.L.T.M."/>
            <person name="Pandolfi V."/>
            <person name="Bustamante F.O."/>
            <person name="Brasileiro-Vidal A.C."/>
            <person name="Benko-Iseppon A.M."/>
        </authorList>
    </citation>
    <scope>NUCLEOTIDE SEQUENCE [LARGE SCALE GENOMIC DNA]</scope>
    <source>
        <tissue evidence="2">Leaves</tissue>
    </source>
</reference>
<feature type="region of interest" description="Disordered" evidence="1">
    <location>
        <begin position="1"/>
        <end position="40"/>
    </location>
</feature>
<evidence type="ECO:0000256" key="1">
    <source>
        <dbReference type="SAM" id="MobiDB-lite"/>
    </source>
</evidence>
<dbReference type="EMBL" id="JASCZI010213635">
    <property type="protein sequence ID" value="MED6201477.1"/>
    <property type="molecule type" value="Genomic_DNA"/>
</dbReference>
<proteinExistence type="predicted"/>
<name>A0ABU6XTB7_9FABA</name>
<feature type="compositionally biased region" description="Basic and acidic residues" evidence="1">
    <location>
        <begin position="29"/>
        <end position="40"/>
    </location>
</feature>
<keyword evidence="3" id="KW-1185">Reference proteome</keyword>